<dbReference type="AlphaFoldDB" id="A0AAN5I0Q1"/>
<dbReference type="Proteomes" id="UP001328107">
    <property type="component" value="Unassembled WGS sequence"/>
</dbReference>
<feature type="domain" description="ZP" evidence="2">
    <location>
        <begin position="1"/>
        <end position="76"/>
    </location>
</feature>
<feature type="non-terminal residue" evidence="3">
    <location>
        <position position="1"/>
    </location>
</feature>
<organism evidence="3 4">
    <name type="scientific">Pristionchus mayeri</name>
    <dbReference type="NCBI Taxonomy" id="1317129"/>
    <lineage>
        <taxon>Eukaryota</taxon>
        <taxon>Metazoa</taxon>
        <taxon>Ecdysozoa</taxon>
        <taxon>Nematoda</taxon>
        <taxon>Chromadorea</taxon>
        <taxon>Rhabditida</taxon>
        <taxon>Rhabditina</taxon>
        <taxon>Diplogasteromorpha</taxon>
        <taxon>Diplogasteroidea</taxon>
        <taxon>Neodiplogasteridae</taxon>
        <taxon>Pristionchus</taxon>
    </lineage>
</organism>
<dbReference type="EMBL" id="BTRK01000004">
    <property type="protein sequence ID" value="GMR47430.1"/>
    <property type="molecule type" value="Genomic_DNA"/>
</dbReference>
<proteinExistence type="predicted"/>
<sequence>AFTGRDKLQIMPLTDTSGCALSSSLTAFSMSSSSSFCSSFRPPSLTNFSSLFIQCSLRPCLDEDCSIRCDRPSSSHSSIILSTRFNLVNSLSSSTPQVRNMDSRLILIPILFVSSLLSLSFAFFAPSDIPSVEDLRLLVENKLTGSESKRRERSAPSPSTAPSEFLPLNELIHAHDRSLVHSPYILSASVMDSLPEPPFYAAAHFGVSLAEEY</sequence>
<comment type="caution">
    <text evidence="3">The sequence shown here is derived from an EMBL/GenBank/DDBJ whole genome shotgun (WGS) entry which is preliminary data.</text>
</comment>
<keyword evidence="1" id="KW-0472">Membrane</keyword>
<keyword evidence="4" id="KW-1185">Reference proteome</keyword>
<name>A0AAN5I0Q1_9BILA</name>
<gene>
    <name evidence="3" type="ORF">PMAYCL1PPCAC_17625</name>
</gene>
<evidence type="ECO:0000313" key="4">
    <source>
        <dbReference type="Proteomes" id="UP001328107"/>
    </source>
</evidence>
<evidence type="ECO:0000259" key="2">
    <source>
        <dbReference type="PROSITE" id="PS51034"/>
    </source>
</evidence>
<dbReference type="InterPro" id="IPR001507">
    <property type="entry name" value="ZP_dom"/>
</dbReference>
<protein>
    <recommendedName>
        <fullName evidence="2">ZP domain-containing protein</fullName>
    </recommendedName>
</protein>
<accession>A0AAN5I0Q1</accession>
<dbReference type="PROSITE" id="PS51034">
    <property type="entry name" value="ZP_2"/>
    <property type="match status" value="1"/>
</dbReference>
<evidence type="ECO:0000313" key="3">
    <source>
        <dbReference type="EMBL" id="GMR47430.1"/>
    </source>
</evidence>
<evidence type="ECO:0000256" key="1">
    <source>
        <dbReference type="SAM" id="Phobius"/>
    </source>
</evidence>
<keyword evidence="1" id="KW-0812">Transmembrane</keyword>
<keyword evidence="1" id="KW-1133">Transmembrane helix</keyword>
<reference evidence="4" key="1">
    <citation type="submission" date="2022-10" db="EMBL/GenBank/DDBJ databases">
        <title>Genome assembly of Pristionchus species.</title>
        <authorList>
            <person name="Yoshida K."/>
            <person name="Sommer R.J."/>
        </authorList>
    </citation>
    <scope>NUCLEOTIDE SEQUENCE [LARGE SCALE GENOMIC DNA]</scope>
    <source>
        <strain evidence="4">RS5460</strain>
    </source>
</reference>
<feature type="transmembrane region" description="Helical" evidence="1">
    <location>
        <begin position="105"/>
        <end position="125"/>
    </location>
</feature>